<evidence type="ECO:0008006" key="7">
    <source>
        <dbReference type="Google" id="ProtNLM"/>
    </source>
</evidence>
<evidence type="ECO:0000256" key="1">
    <source>
        <dbReference type="ARBA" id="ARBA00023015"/>
    </source>
</evidence>
<feature type="transmembrane region" description="Helical" evidence="4">
    <location>
        <begin position="145"/>
        <end position="163"/>
    </location>
</feature>
<keyword evidence="4" id="KW-0472">Membrane</keyword>
<evidence type="ECO:0000313" key="6">
    <source>
        <dbReference type="Proteomes" id="UP001470023"/>
    </source>
</evidence>
<dbReference type="RefSeq" id="WP_352063394.1">
    <property type="nucleotide sequence ID" value="NZ_JBEPAW010000001.1"/>
</dbReference>
<dbReference type="Proteomes" id="UP001470023">
    <property type="component" value="Unassembled WGS sequence"/>
</dbReference>
<protein>
    <recommendedName>
        <fullName evidence="7">Zinc-finger domain-containing protein</fullName>
    </recommendedName>
</protein>
<name>A0ABV1U3I2_9ACTN</name>
<gene>
    <name evidence="5" type="ORF">ABT272_11065</name>
</gene>
<organism evidence="5 6">
    <name type="scientific">Streptomyces sp. 900105245</name>
    <dbReference type="NCBI Taxonomy" id="3154379"/>
    <lineage>
        <taxon>Bacteria</taxon>
        <taxon>Bacillati</taxon>
        <taxon>Actinomycetota</taxon>
        <taxon>Actinomycetes</taxon>
        <taxon>Kitasatosporales</taxon>
        <taxon>Streptomycetaceae</taxon>
        <taxon>Streptomyces</taxon>
    </lineage>
</organism>
<feature type="region of interest" description="Disordered" evidence="3">
    <location>
        <begin position="101"/>
        <end position="141"/>
    </location>
</feature>
<keyword evidence="4" id="KW-1133">Transmembrane helix</keyword>
<accession>A0ABV1U3I2</accession>
<dbReference type="Gene3D" id="1.10.10.1320">
    <property type="entry name" value="Anti-sigma factor, zinc-finger domain"/>
    <property type="match status" value="1"/>
</dbReference>
<evidence type="ECO:0000256" key="3">
    <source>
        <dbReference type="SAM" id="MobiDB-lite"/>
    </source>
</evidence>
<evidence type="ECO:0000313" key="5">
    <source>
        <dbReference type="EMBL" id="MER6428277.1"/>
    </source>
</evidence>
<feature type="compositionally biased region" description="Polar residues" evidence="3">
    <location>
        <begin position="206"/>
        <end position="238"/>
    </location>
</feature>
<feature type="compositionally biased region" description="Basic and acidic residues" evidence="3">
    <location>
        <begin position="102"/>
        <end position="112"/>
    </location>
</feature>
<dbReference type="EMBL" id="JBEPAZ010000007">
    <property type="protein sequence ID" value="MER6428277.1"/>
    <property type="molecule type" value="Genomic_DNA"/>
</dbReference>
<reference evidence="5 6" key="1">
    <citation type="submission" date="2024-06" db="EMBL/GenBank/DDBJ databases">
        <title>The Natural Products Discovery Center: Release of the First 8490 Sequenced Strains for Exploring Actinobacteria Biosynthetic Diversity.</title>
        <authorList>
            <person name="Kalkreuter E."/>
            <person name="Kautsar S.A."/>
            <person name="Yang D."/>
            <person name="Bader C.D."/>
            <person name="Teijaro C.N."/>
            <person name="Fluegel L."/>
            <person name="Davis C.M."/>
            <person name="Simpson J.R."/>
            <person name="Lauterbach L."/>
            <person name="Steele A.D."/>
            <person name="Gui C."/>
            <person name="Meng S."/>
            <person name="Li G."/>
            <person name="Viehrig K."/>
            <person name="Ye F."/>
            <person name="Su P."/>
            <person name="Kiefer A.F."/>
            <person name="Nichols A."/>
            <person name="Cepeda A.J."/>
            <person name="Yan W."/>
            <person name="Fan B."/>
            <person name="Jiang Y."/>
            <person name="Adhikari A."/>
            <person name="Zheng C.-J."/>
            <person name="Schuster L."/>
            <person name="Cowan T.M."/>
            <person name="Smanski M.J."/>
            <person name="Chevrette M.G."/>
            <person name="De Carvalho L.P.S."/>
            <person name="Shen B."/>
        </authorList>
    </citation>
    <scope>NUCLEOTIDE SEQUENCE [LARGE SCALE GENOMIC DNA]</scope>
    <source>
        <strain evidence="5 6">NPDC001166</strain>
    </source>
</reference>
<sequence length="310" mass="31973">MNSSTDTAGHPDVAEISDLTEGLLPPDRSSDIRRHLDSCELCADVHASLEEIRGLLGSAAGAERMPDDVAGRIDAALAAEALLSATTPDTGDAELFGAAPEAHTEDEGHVSRETTAPSGRPAGHPQAATGPGRKGRERGRRRRRVALGAVLTAAVLGAGSLVLQSFQDHSSDNTAHGHPTASAEPFSGNSVQSQVADLLAGKKTRQGTGTQSPDGSLGTKQNTPGSTESANTLIQSNAPVPDCVRQALRRSDTVLGAKTGTYDGKAAYLVVVRDAEDSARVMAYVVDAACAGQQPASVGKVLLKQSFPRS</sequence>
<comment type="caution">
    <text evidence="5">The sequence shown here is derived from an EMBL/GenBank/DDBJ whole genome shotgun (WGS) entry which is preliminary data.</text>
</comment>
<evidence type="ECO:0000256" key="2">
    <source>
        <dbReference type="ARBA" id="ARBA00023163"/>
    </source>
</evidence>
<keyword evidence="1" id="KW-0805">Transcription regulation</keyword>
<keyword evidence="6" id="KW-1185">Reference proteome</keyword>
<feature type="region of interest" description="Disordered" evidence="3">
    <location>
        <begin position="1"/>
        <end position="30"/>
    </location>
</feature>
<proteinExistence type="predicted"/>
<evidence type="ECO:0000256" key="4">
    <source>
        <dbReference type="SAM" id="Phobius"/>
    </source>
</evidence>
<dbReference type="InterPro" id="IPR041916">
    <property type="entry name" value="Anti_sigma_zinc_sf"/>
</dbReference>
<keyword evidence="2" id="KW-0804">Transcription</keyword>
<keyword evidence="4" id="KW-0812">Transmembrane</keyword>
<feature type="region of interest" description="Disordered" evidence="3">
    <location>
        <begin position="169"/>
        <end position="238"/>
    </location>
</feature>